<dbReference type="Proteomes" id="UP000176282">
    <property type="component" value="Unassembled WGS sequence"/>
</dbReference>
<evidence type="ECO:0000313" key="1">
    <source>
        <dbReference type="EMBL" id="OGH67489.1"/>
    </source>
</evidence>
<organism evidence="1 2">
    <name type="scientific">Candidatus Magasanikbacteria bacterium RIFCSPHIGHO2_02_FULL_47_14</name>
    <dbReference type="NCBI Taxonomy" id="1798680"/>
    <lineage>
        <taxon>Bacteria</taxon>
        <taxon>Candidatus Magasanikiibacteriota</taxon>
    </lineage>
</organism>
<dbReference type="SUPFAM" id="SSF74784">
    <property type="entry name" value="Translin"/>
    <property type="match status" value="1"/>
</dbReference>
<dbReference type="Pfam" id="PF01997">
    <property type="entry name" value="Translin"/>
    <property type="match status" value="1"/>
</dbReference>
<evidence type="ECO:0000313" key="2">
    <source>
        <dbReference type="Proteomes" id="UP000176282"/>
    </source>
</evidence>
<evidence type="ECO:0008006" key="3">
    <source>
        <dbReference type="Google" id="ProtNLM"/>
    </source>
</evidence>
<reference evidence="1 2" key="1">
    <citation type="journal article" date="2016" name="Nat. Commun.">
        <title>Thousands of microbial genomes shed light on interconnected biogeochemical processes in an aquifer system.</title>
        <authorList>
            <person name="Anantharaman K."/>
            <person name="Brown C.T."/>
            <person name="Hug L.A."/>
            <person name="Sharon I."/>
            <person name="Castelle C.J."/>
            <person name="Probst A.J."/>
            <person name="Thomas B.C."/>
            <person name="Singh A."/>
            <person name="Wilkins M.J."/>
            <person name="Karaoz U."/>
            <person name="Brodie E.L."/>
            <person name="Williams K.H."/>
            <person name="Hubbard S.S."/>
            <person name="Banfield J.F."/>
        </authorList>
    </citation>
    <scope>NUCLEOTIDE SEQUENCE [LARGE SCALE GENOMIC DNA]</scope>
</reference>
<dbReference type="AlphaFoldDB" id="A0A1F6M7A6"/>
<dbReference type="EMBL" id="MFQB01000031">
    <property type="protein sequence ID" value="OGH67489.1"/>
    <property type="molecule type" value="Genomic_DNA"/>
</dbReference>
<protein>
    <recommendedName>
        <fullName evidence="3">Translin</fullName>
    </recommendedName>
</protein>
<dbReference type="InterPro" id="IPR002848">
    <property type="entry name" value="Translin_fam"/>
</dbReference>
<dbReference type="STRING" id="1798680.A3J66_03600"/>
<gene>
    <name evidence="1" type="ORF">A3J66_03600</name>
</gene>
<dbReference type="InterPro" id="IPR036081">
    <property type="entry name" value="Translin_sf"/>
</dbReference>
<dbReference type="Gene3D" id="1.20.58.2140">
    <property type="match status" value="1"/>
</dbReference>
<comment type="caution">
    <text evidence="1">The sequence shown here is derived from an EMBL/GenBank/DDBJ whole genome shotgun (WGS) entry which is preliminary data.</text>
</comment>
<dbReference type="PANTHER" id="PTHR10741">
    <property type="entry name" value="TRANSLIN AND TRANSLIN ASSOCIATED PROTEIN X"/>
    <property type="match status" value="1"/>
</dbReference>
<dbReference type="CDD" id="cd14820">
    <property type="entry name" value="TRAX"/>
    <property type="match status" value="1"/>
</dbReference>
<sequence length="194" mass="22210">MIDTRYLESLRSYLHTHALVRRDVIKEAGDALHHSKRAVFSLHRGDAGEAQKKLKEAEEIFLRLIKKYKQHPAFQDEGSYRAAIEEYVEATLFLQFVMKGKIGKVTTVGVDGDVYLAGLCDVPGELYRYAIRAATMHDHKTVEACVEMANKIIGELVEFDLTSYLRTKFDQAKQATQKLEIVMYELALREKNNK</sequence>
<accession>A0A1F6M7A6</accession>
<dbReference type="GO" id="GO:0043565">
    <property type="term" value="F:sequence-specific DNA binding"/>
    <property type="evidence" value="ECO:0007669"/>
    <property type="project" value="InterPro"/>
</dbReference>
<proteinExistence type="predicted"/>
<name>A0A1F6M7A6_9BACT</name>